<feature type="region of interest" description="Disordered" evidence="1">
    <location>
        <begin position="210"/>
        <end position="238"/>
    </location>
</feature>
<reference evidence="2 3" key="1">
    <citation type="journal article" date="2016" name="Int. J. Syst. Evol. Microbiol.">
        <title>Caldimicrobium thiodismutans sp. nov., a sulfur-disproportionating bacterium isolated from a hot spring, and emended description of the genus Caldimicrobium.</title>
        <authorList>
            <person name="Kojima H."/>
            <person name="Umezawa K."/>
            <person name="Fukui M."/>
        </authorList>
    </citation>
    <scope>NUCLEOTIDE SEQUENCE [LARGE SCALE GENOMIC DNA]</scope>
    <source>
        <strain evidence="2 3">TF1</strain>
    </source>
</reference>
<dbReference type="KEGG" id="cthi:THC_0466"/>
<dbReference type="Proteomes" id="UP000068196">
    <property type="component" value="Chromosome"/>
</dbReference>
<feature type="compositionally biased region" description="Basic residues" evidence="1">
    <location>
        <begin position="216"/>
        <end position="238"/>
    </location>
</feature>
<evidence type="ECO:0000313" key="2">
    <source>
        <dbReference type="EMBL" id="BAU22861.1"/>
    </source>
</evidence>
<dbReference type="EMBL" id="AP014945">
    <property type="protein sequence ID" value="BAU22861.1"/>
    <property type="molecule type" value="Genomic_DNA"/>
</dbReference>
<evidence type="ECO:0000256" key="1">
    <source>
        <dbReference type="SAM" id="MobiDB-lite"/>
    </source>
</evidence>
<keyword evidence="3" id="KW-1185">Reference proteome</keyword>
<dbReference type="AlphaFoldDB" id="A0A0U4W131"/>
<evidence type="ECO:0000313" key="3">
    <source>
        <dbReference type="Proteomes" id="UP000068196"/>
    </source>
</evidence>
<accession>A0A0U4W131</accession>
<reference evidence="3" key="2">
    <citation type="journal article" date="2016" name="Int. J. Syst. Evol. Microbiol.">
        <title>Caldimicrobium thiodismutans sp. nov., a sulfur-disproportionating bacterium isolated from a hot spring.</title>
        <authorList>
            <person name="Kojima H."/>
            <person name="Umezawa K."/>
            <person name="Fukui M."/>
        </authorList>
    </citation>
    <scope>NUCLEOTIDE SEQUENCE [LARGE SCALE GENOMIC DNA]</scope>
    <source>
        <strain evidence="3">TF1</strain>
    </source>
</reference>
<name>A0A0U4W131_9BACT</name>
<dbReference type="PATRIC" id="fig|1653476.3.peg.480"/>
<organism evidence="2 3">
    <name type="scientific">Caldimicrobium thiodismutans</name>
    <dbReference type="NCBI Taxonomy" id="1653476"/>
    <lineage>
        <taxon>Bacteria</taxon>
        <taxon>Pseudomonadati</taxon>
        <taxon>Thermodesulfobacteriota</taxon>
        <taxon>Thermodesulfobacteria</taxon>
        <taxon>Thermodesulfobacteriales</taxon>
        <taxon>Thermodesulfobacteriaceae</taxon>
        <taxon>Caldimicrobium</taxon>
    </lineage>
</organism>
<gene>
    <name evidence="2" type="ORF">THC_0466</name>
</gene>
<sequence>MLYLTAHHPEEFGLIPDKDDFLKVKEIFQVLIFTKKAHNLKLDTLKNLFSYYFRDFFDFSDNLSLIKAKERFYSPPQEVDFNFIFRLKQLWTFVKPWMWYKLSLEEILYFQKPLPLFTEKELAEKWAKIKGALLIEVLPNFLDPEGRYQIFGQKVVLTEILPFKACRGPNINQKFIQKYFKNKEPQHKKESPLKLLQELSQELTQPQEDLPFRKITYGKKKEKPWKSWQKKRQKERER</sequence>
<proteinExistence type="predicted"/>
<dbReference type="STRING" id="1653476.THC_0466"/>
<protein>
    <submittedName>
        <fullName evidence="2">Uncharacterized protein</fullName>
    </submittedName>
</protein>